<dbReference type="Proteomes" id="UP000282386">
    <property type="component" value="Chromosome"/>
</dbReference>
<name>A0A7Z9A6N4_9MICC</name>
<reference evidence="1 2" key="1">
    <citation type="submission" date="2018-12" db="EMBL/GenBank/DDBJ databases">
        <authorList>
            <consortium name="Pathogen Informatics"/>
        </authorList>
    </citation>
    <scope>NUCLEOTIDE SEQUENCE [LARGE SCALE GENOMIC DNA]</scope>
    <source>
        <strain evidence="1 2">NCTC10207</strain>
    </source>
</reference>
<dbReference type="EMBL" id="LR134479">
    <property type="protein sequence ID" value="VEI24669.1"/>
    <property type="molecule type" value="Genomic_DNA"/>
</dbReference>
<dbReference type="RefSeq" id="WP_197720822.1">
    <property type="nucleotide sequence ID" value="NZ_LR134479.1"/>
</dbReference>
<organism evidence="1 2">
    <name type="scientific">Rothia aeria</name>
    <dbReference type="NCBI Taxonomy" id="172042"/>
    <lineage>
        <taxon>Bacteria</taxon>
        <taxon>Bacillati</taxon>
        <taxon>Actinomycetota</taxon>
        <taxon>Actinomycetes</taxon>
        <taxon>Micrococcales</taxon>
        <taxon>Micrococcaceae</taxon>
        <taxon>Rothia</taxon>
    </lineage>
</organism>
<accession>A0A7Z9A6N4</accession>
<evidence type="ECO:0000313" key="2">
    <source>
        <dbReference type="Proteomes" id="UP000282386"/>
    </source>
</evidence>
<proteinExistence type="predicted"/>
<dbReference type="AlphaFoldDB" id="A0A7Z9A6N4"/>
<evidence type="ECO:0000313" key="1">
    <source>
        <dbReference type="EMBL" id="VEI24669.1"/>
    </source>
</evidence>
<gene>
    <name evidence="1" type="ORF">NCTC10207_02197</name>
</gene>
<sequence length="54" mass="6359">MTDKGGNLLWFGIYTGWDRLKEETKVTDTVYQPFRLQSQHCDREMGALRLLQVL</sequence>
<protein>
    <submittedName>
        <fullName evidence="1">Uncharacterized protein</fullName>
    </submittedName>
</protein>